<dbReference type="Gene3D" id="1.10.3720.10">
    <property type="entry name" value="MetI-like"/>
    <property type="match status" value="1"/>
</dbReference>
<sequence length="437" mass="46909">MSDAAIFTGAAPAKARRDIGIKRRYAAEQRFRLYGIIAIGIGIFFLLALMVSVFTKGYTAFWQTSIDLPITFDAAVIDPDNERASDPNVLLTANYPRLAQNALVAKLGIDPGNRALVKQAGGMISAGSRTQLRDMVVADPSIIGTTRNVWVLATADVDSAFKGQVDLSVDEARRKVSDQQVEWMNKLAGEGTIAQRWNSGLFLFGASSRPETAGMGVAIIGSIYMMVIVLVLALPIGVAASIYLEEFAPKNRFTDLVEVNINNLAAVPSIVFGLLGLAVFINFLDFPRSASIVGGLVLTLMTLPTIIIATRASLRAVPPSIRSAALGLGASKMQMVFHHVLPLAAPGILTGTIIGLAQALGETAPLLLIGMVAFVADYPTTPLDPATALPVQIYMWANEAERAFVERTSGAIIILLAFLAVMNIGAIVLRRRFERRW</sequence>
<dbReference type="CDD" id="cd06261">
    <property type="entry name" value="TM_PBP2"/>
    <property type="match status" value="1"/>
</dbReference>
<comment type="similarity">
    <text evidence="2 9">Belongs to the binding-protein-dependent transport system permease family. CysTW subfamily.</text>
</comment>
<evidence type="ECO:0000256" key="5">
    <source>
        <dbReference type="ARBA" id="ARBA00022475"/>
    </source>
</evidence>
<organism evidence="11 12">
    <name type="scientific">Mesorhizobium marinum</name>
    <dbReference type="NCBI Taxonomy" id="3228790"/>
    <lineage>
        <taxon>Bacteria</taxon>
        <taxon>Pseudomonadati</taxon>
        <taxon>Pseudomonadota</taxon>
        <taxon>Alphaproteobacteria</taxon>
        <taxon>Hyphomicrobiales</taxon>
        <taxon>Phyllobacteriaceae</taxon>
        <taxon>Mesorhizobium</taxon>
    </lineage>
</organism>
<dbReference type="InterPro" id="IPR000515">
    <property type="entry name" value="MetI-like"/>
</dbReference>
<dbReference type="Pfam" id="PF11812">
    <property type="entry name" value="DUF3333"/>
    <property type="match status" value="1"/>
</dbReference>
<feature type="transmembrane region" description="Helical" evidence="9">
    <location>
        <begin position="31"/>
        <end position="54"/>
    </location>
</feature>
<protein>
    <recommendedName>
        <fullName evidence="3 9">Phosphate transport system permease protein PstA</fullName>
    </recommendedName>
</protein>
<keyword evidence="8 9" id="KW-0472">Membrane</keyword>
<dbReference type="Proteomes" id="UP001556196">
    <property type="component" value="Unassembled WGS sequence"/>
</dbReference>
<dbReference type="RefSeq" id="WP_367722864.1">
    <property type="nucleotide sequence ID" value="NZ_JBFOCI010000002.1"/>
</dbReference>
<dbReference type="PROSITE" id="PS50928">
    <property type="entry name" value="ABC_TM1"/>
    <property type="match status" value="1"/>
</dbReference>
<dbReference type="InterPro" id="IPR024573">
    <property type="entry name" value="DUF3333"/>
</dbReference>
<keyword evidence="5 9" id="KW-1003">Cell membrane</keyword>
<gene>
    <name evidence="11" type="primary">pstA</name>
    <name evidence="11" type="ORF">ABUE31_07280</name>
</gene>
<feature type="transmembrane region" description="Helical" evidence="9">
    <location>
        <begin position="290"/>
        <end position="314"/>
    </location>
</feature>
<dbReference type="NCBIfam" id="TIGR00974">
    <property type="entry name" value="3a0107s02c"/>
    <property type="match status" value="1"/>
</dbReference>
<dbReference type="Pfam" id="PF00528">
    <property type="entry name" value="BPD_transp_1"/>
    <property type="match status" value="1"/>
</dbReference>
<dbReference type="InterPro" id="IPR035906">
    <property type="entry name" value="MetI-like_sf"/>
</dbReference>
<comment type="caution">
    <text evidence="11">The sequence shown here is derived from an EMBL/GenBank/DDBJ whole genome shotgun (WGS) entry which is preliminary data.</text>
</comment>
<proteinExistence type="inferred from homology"/>
<keyword evidence="4" id="KW-0813">Transport</keyword>
<feature type="domain" description="ABC transmembrane type-1" evidence="10">
    <location>
        <begin position="219"/>
        <end position="425"/>
    </location>
</feature>
<evidence type="ECO:0000256" key="7">
    <source>
        <dbReference type="ARBA" id="ARBA00022989"/>
    </source>
</evidence>
<evidence type="ECO:0000256" key="2">
    <source>
        <dbReference type="ARBA" id="ARBA00007069"/>
    </source>
</evidence>
<evidence type="ECO:0000256" key="1">
    <source>
        <dbReference type="ARBA" id="ARBA00004651"/>
    </source>
</evidence>
<dbReference type="SUPFAM" id="SSF161098">
    <property type="entry name" value="MetI-like"/>
    <property type="match status" value="1"/>
</dbReference>
<reference evidence="11 12" key="1">
    <citation type="submission" date="2024-06" db="EMBL/GenBank/DDBJ databases">
        <authorList>
            <person name="Tuo L."/>
        </authorList>
    </citation>
    <scope>NUCLEOTIDE SEQUENCE [LARGE SCALE GENOMIC DNA]</scope>
    <source>
        <strain evidence="11 12">ZMM04-5</strain>
    </source>
</reference>
<feature type="transmembrane region" description="Helical" evidence="9">
    <location>
        <begin position="410"/>
        <end position="429"/>
    </location>
</feature>
<keyword evidence="6 9" id="KW-0812">Transmembrane</keyword>
<accession>A0ABV3QXJ3</accession>
<feature type="transmembrane region" description="Helical" evidence="9">
    <location>
        <begin position="264"/>
        <end position="284"/>
    </location>
</feature>
<evidence type="ECO:0000256" key="4">
    <source>
        <dbReference type="ARBA" id="ARBA00022448"/>
    </source>
</evidence>
<evidence type="ECO:0000313" key="12">
    <source>
        <dbReference type="Proteomes" id="UP001556196"/>
    </source>
</evidence>
<comment type="subcellular location">
    <subcellularLocation>
        <location evidence="9">Cell inner membrane</location>
        <topology evidence="9">Multi-pass membrane protein</topology>
    </subcellularLocation>
    <subcellularLocation>
        <location evidence="1">Cell membrane</location>
        <topology evidence="1">Multi-pass membrane protein</topology>
    </subcellularLocation>
</comment>
<evidence type="ECO:0000313" key="11">
    <source>
        <dbReference type="EMBL" id="MEW9805779.1"/>
    </source>
</evidence>
<evidence type="ECO:0000256" key="9">
    <source>
        <dbReference type="RuleBase" id="RU363043"/>
    </source>
</evidence>
<keyword evidence="7 9" id="KW-1133">Transmembrane helix</keyword>
<evidence type="ECO:0000259" key="10">
    <source>
        <dbReference type="PROSITE" id="PS50928"/>
    </source>
</evidence>
<dbReference type="PANTHER" id="PTHR43470">
    <property type="entry name" value="PHOSPHATE TRANSPORT SYSTEM PERMEASE PROTEIN PSTA-RELATED"/>
    <property type="match status" value="1"/>
</dbReference>
<dbReference type="EMBL" id="JBFOCI010000002">
    <property type="protein sequence ID" value="MEW9805779.1"/>
    <property type="molecule type" value="Genomic_DNA"/>
</dbReference>
<dbReference type="InterPro" id="IPR005672">
    <property type="entry name" value="Phosphate_PstA"/>
</dbReference>
<evidence type="ECO:0000256" key="3">
    <source>
        <dbReference type="ARBA" id="ARBA00016864"/>
    </source>
</evidence>
<evidence type="ECO:0000256" key="6">
    <source>
        <dbReference type="ARBA" id="ARBA00022692"/>
    </source>
</evidence>
<keyword evidence="12" id="KW-1185">Reference proteome</keyword>
<feature type="transmembrane region" description="Helical" evidence="9">
    <location>
        <begin position="335"/>
        <end position="357"/>
    </location>
</feature>
<evidence type="ECO:0000256" key="8">
    <source>
        <dbReference type="ARBA" id="ARBA00023136"/>
    </source>
</evidence>
<name>A0ABV3QXJ3_9HYPH</name>
<feature type="transmembrane region" description="Helical" evidence="9">
    <location>
        <begin position="217"/>
        <end position="244"/>
    </location>
</feature>
<dbReference type="PANTHER" id="PTHR43470:SF5">
    <property type="entry name" value="PHOSPHATE TRANSPORT SYSTEM PERMEASE PROTEIN PSTA"/>
    <property type="match status" value="1"/>
</dbReference>